<name>A0A381NWL5_9ZZZZ</name>
<gene>
    <name evidence="1" type="ORF">METZ01_LOCUS11866</name>
</gene>
<reference evidence="1" key="1">
    <citation type="submission" date="2018-05" db="EMBL/GenBank/DDBJ databases">
        <authorList>
            <person name="Lanie J.A."/>
            <person name="Ng W.-L."/>
            <person name="Kazmierczak K.M."/>
            <person name="Andrzejewski T.M."/>
            <person name="Davidsen T.M."/>
            <person name="Wayne K.J."/>
            <person name="Tettelin H."/>
            <person name="Glass J.I."/>
            <person name="Rusch D."/>
            <person name="Podicherti R."/>
            <person name="Tsui H.-C.T."/>
            <person name="Winkler M.E."/>
        </authorList>
    </citation>
    <scope>NUCLEOTIDE SEQUENCE</scope>
</reference>
<accession>A0A381NWL5</accession>
<sequence>MQDNALTIEQILTRFVIYFEPFYKKLYPVLNTILFIHQ</sequence>
<proteinExistence type="predicted"/>
<protein>
    <submittedName>
        <fullName evidence="1">Uncharacterized protein</fullName>
    </submittedName>
</protein>
<dbReference type="EMBL" id="UINC01000656">
    <property type="protein sequence ID" value="SUZ59012.1"/>
    <property type="molecule type" value="Genomic_DNA"/>
</dbReference>
<organism evidence="1">
    <name type="scientific">marine metagenome</name>
    <dbReference type="NCBI Taxonomy" id="408172"/>
    <lineage>
        <taxon>unclassified sequences</taxon>
        <taxon>metagenomes</taxon>
        <taxon>ecological metagenomes</taxon>
    </lineage>
</organism>
<dbReference type="AlphaFoldDB" id="A0A381NWL5"/>
<evidence type="ECO:0000313" key="1">
    <source>
        <dbReference type="EMBL" id="SUZ59012.1"/>
    </source>
</evidence>